<dbReference type="PANTHER" id="PTHR47234">
    <property type="match status" value="1"/>
</dbReference>
<evidence type="ECO:0000313" key="13">
    <source>
        <dbReference type="EMBL" id="ENZ82502.1"/>
    </source>
</evidence>
<evidence type="ECO:0000256" key="3">
    <source>
        <dbReference type="ARBA" id="ARBA00022452"/>
    </source>
</evidence>
<dbReference type="SUPFAM" id="SSF56935">
    <property type="entry name" value="Porins"/>
    <property type="match status" value="1"/>
</dbReference>
<dbReference type="GO" id="GO:0009279">
    <property type="term" value="C:cell outer membrane"/>
    <property type="evidence" value="ECO:0007669"/>
    <property type="project" value="UniProtKB-SubCell"/>
</dbReference>
<evidence type="ECO:0000256" key="10">
    <source>
        <dbReference type="SAM" id="SignalP"/>
    </source>
</evidence>
<dbReference type="OrthoDB" id="7051241at2"/>
<evidence type="ECO:0000256" key="4">
    <source>
        <dbReference type="ARBA" id="ARBA00022692"/>
    </source>
</evidence>
<feature type="chain" id="PRO_5004341201" description="TonB-dependent receptor" evidence="10">
    <location>
        <begin position="28"/>
        <end position="1014"/>
    </location>
</feature>
<evidence type="ECO:0000259" key="11">
    <source>
        <dbReference type="Pfam" id="PF00593"/>
    </source>
</evidence>
<dbReference type="InterPro" id="IPR036942">
    <property type="entry name" value="Beta-barrel_TonB_sf"/>
</dbReference>
<comment type="subcellular location">
    <subcellularLocation>
        <location evidence="1 8">Cell outer membrane</location>
        <topology evidence="1 8">Multi-pass membrane protein</topology>
    </subcellularLocation>
</comment>
<keyword evidence="10" id="KW-0732">Signal</keyword>
<reference evidence="13 14" key="1">
    <citation type="journal article" date="2013" name="Genome Announc.">
        <title>Draft Genome Sequence for Caulobacter sp. Strain OR37, a Bacterium Tolerant to Heavy Metals.</title>
        <authorList>
            <person name="Utturkar S.M."/>
            <person name="Bollmann A."/>
            <person name="Brzoska R.M."/>
            <person name="Klingeman D.M."/>
            <person name="Epstein S.E."/>
            <person name="Palumbo A.V."/>
            <person name="Brown S.D."/>
        </authorList>
    </citation>
    <scope>NUCLEOTIDE SEQUENCE [LARGE SCALE GENOMIC DNA]</scope>
    <source>
        <strain evidence="13 14">OR37</strain>
    </source>
</reference>
<protein>
    <recommendedName>
        <fullName evidence="15">TonB-dependent receptor</fullName>
    </recommendedName>
</protein>
<evidence type="ECO:0000256" key="8">
    <source>
        <dbReference type="PROSITE-ProRule" id="PRU01360"/>
    </source>
</evidence>
<dbReference type="Pfam" id="PF00593">
    <property type="entry name" value="TonB_dep_Rec_b-barrel"/>
    <property type="match status" value="1"/>
</dbReference>
<comment type="caution">
    <text evidence="13">The sequence shown here is derived from an EMBL/GenBank/DDBJ whole genome shotgun (WGS) entry which is preliminary data.</text>
</comment>
<keyword evidence="4 8" id="KW-0812">Transmembrane</keyword>
<dbReference type="Gene3D" id="2.170.130.10">
    <property type="entry name" value="TonB-dependent receptor, plug domain"/>
    <property type="match status" value="1"/>
</dbReference>
<evidence type="ECO:0000256" key="6">
    <source>
        <dbReference type="ARBA" id="ARBA00023136"/>
    </source>
</evidence>
<dbReference type="eggNOG" id="COG4771">
    <property type="taxonomic scope" value="Bacteria"/>
</dbReference>
<evidence type="ECO:0000256" key="1">
    <source>
        <dbReference type="ARBA" id="ARBA00004571"/>
    </source>
</evidence>
<keyword evidence="3 8" id="KW-1134">Transmembrane beta strand</keyword>
<dbReference type="InterPro" id="IPR000531">
    <property type="entry name" value="Beta-barrel_TonB"/>
</dbReference>
<feature type="domain" description="TonB-dependent receptor-like beta-barrel" evidence="11">
    <location>
        <begin position="410"/>
        <end position="982"/>
    </location>
</feature>
<comment type="similarity">
    <text evidence="8 9">Belongs to the TonB-dependent receptor family.</text>
</comment>
<accession>R0EN47</accession>
<evidence type="ECO:0000256" key="2">
    <source>
        <dbReference type="ARBA" id="ARBA00022448"/>
    </source>
</evidence>
<gene>
    <name evidence="13" type="ORF">OR37_01434</name>
</gene>
<dbReference type="eggNOG" id="COG1629">
    <property type="taxonomic scope" value="Bacteria"/>
</dbReference>
<evidence type="ECO:0008006" key="15">
    <source>
        <dbReference type="Google" id="ProtNLM"/>
    </source>
</evidence>
<dbReference type="PATRIC" id="fig|1292034.3.peg.1422"/>
<dbReference type="Pfam" id="PF07715">
    <property type="entry name" value="Plug"/>
    <property type="match status" value="1"/>
</dbReference>
<keyword evidence="6 8" id="KW-0472">Membrane</keyword>
<name>R0EN47_CAUVI</name>
<evidence type="ECO:0000256" key="7">
    <source>
        <dbReference type="ARBA" id="ARBA00023237"/>
    </source>
</evidence>
<keyword evidence="14" id="KW-1185">Reference proteome</keyword>
<sequence precursor="true">MTKTRALRAAMLATSALCAAWASQAAAQQAATPESTVEEIVVVGSRIEGAKATAALPVTVVDSKQLETVAANSGDELFRAIPQMGDVNYNSSYIPGSSNSARGDIGSVNLRNLGSGNTLVLLNGRRVVTHPTSQADGTSLVPTITYNTNAIPTTGLQRLEVLRDGAAAIYGTDAVAGVVNTVLKDNFNGADVSAQYGHAQGTHLKEYEFNGLFGKNFDRGNVTVFVNYDHRTELNSLDQSYTASADKRPLFDGTSFAGAGSLDNRVTTTPWGSFTASGAVRANGVLITSAAGAFHIQPTTNNGSQIAVGPGISIQSGAPATSGDDRNLRYDAAATGTSIMPELKRINVFSTGHYDLTDTITAFGEVGVYRAKTRAYQAPNNTTSAQVLTAPASNYWNPFGAATFANGTANPNRLAGTTAPATGLSVNLTSYDFVDVGKQQVDVTNNETRFLGGLRGKVAGWKWESALLYSRASVKDVSDGISATALAKQLALSTPDAYNPFNGGTLANPSVGDATPSSQAAINAIKIKTTRYSTSSLASWDFRVSRPDLFHLPGGDVGVAAGVEWRRETQHDDRDAHVDGTITYTNPVTGLVYGSDLIGTSPSPDTKGSRKVSSAYVEFAIPVISPEMGIPLVRNVELQLAGRAEDYSDVGSVAKPKVAMAWDVVDGFRLRGSWAQGFKAPNLEQINASVISRANTRTDYIRCEADLRAGRITSFSNCTRSLSVTAQRAGNPDLKPEDSETMGFGFVFEPKFIPSDYGNFTLTVDYWRVKQKGIVGLFGEGNALILDYLLRQSGSSNPNVVRAAPTADDVAAFAGTGLAPVGTVQYVKDQYVNTLPQEARGVDIGLMWRKHGTRFGDFDVSVNGANLLKFYQQPSPQIAQLLAARSAGQINAGTNITGGGSYIRYNGKPDWKWTASATWRLDHLTVGAFTQYISDVNDTSLLDSAGTPWVVKSQATVNIYGQYEFSQGWAQRTYLKLGVKNLFDKDPALSSNGYMASVYQPYGRYYYASIRKTF</sequence>
<evidence type="ECO:0000256" key="5">
    <source>
        <dbReference type="ARBA" id="ARBA00023077"/>
    </source>
</evidence>
<evidence type="ECO:0000256" key="9">
    <source>
        <dbReference type="RuleBase" id="RU003357"/>
    </source>
</evidence>
<dbReference type="PANTHER" id="PTHR47234:SF2">
    <property type="entry name" value="TONB-DEPENDENT RECEPTOR"/>
    <property type="match status" value="1"/>
</dbReference>
<feature type="signal peptide" evidence="10">
    <location>
        <begin position="1"/>
        <end position="27"/>
    </location>
</feature>
<evidence type="ECO:0000259" key="12">
    <source>
        <dbReference type="Pfam" id="PF07715"/>
    </source>
</evidence>
<organism evidence="13 14">
    <name type="scientific">Caulobacter vibrioides OR37</name>
    <dbReference type="NCBI Taxonomy" id="1292034"/>
    <lineage>
        <taxon>Bacteria</taxon>
        <taxon>Pseudomonadati</taxon>
        <taxon>Pseudomonadota</taxon>
        <taxon>Alphaproteobacteria</taxon>
        <taxon>Caulobacterales</taxon>
        <taxon>Caulobacteraceae</taxon>
        <taxon>Caulobacter</taxon>
    </lineage>
</organism>
<proteinExistence type="inferred from homology"/>
<keyword evidence="7 8" id="KW-0998">Cell outer membrane</keyword>
<dbReference type="EMBL" id="APMP01000006">
    <property type="protein sequence ID" value="ENZ82502.1"/>
    <property type="molecule type" value="Genomic_DNA"/>
</dbReference>
<dbReference type="AlphaFoldDB" id="R0EN47"/>
<feature type="domain" description="TonB-dependent receptor plug" evidence="12">
    <location>
        <begin position="53"/>
        <end position="178"/>
    </location>
</feature>
<dbReference type="InterPro" id="IPR012910">
    <property type="entry name" value="Plug_dom"/>
</dbReference>
<dbReference type="Proteomes" id="UP000013063">
    <property type="component" value="Unassembled WGS sequence"/>
</dbReference>
<keyword evidence="2 8" id="KW-0813">Transport</keyword>
<dbReference type="STRING" id="1292034.OR37_01434"/>
<dbReference type="InterPro" id="IPR039426">
    <property type="entry name" value="TonB-dep_rcpt-like"/>
</dbReference>
<dbReference type="RefSeq" id="WP_004617535.1">
    <property type="nucleotide sequence ID" value="NZ_APMP01000006.1"/>
</dbReference>
<evidence type="ECO:0000313" key="14">
    <source>
        <dbReference type="Proteomes" id="UP000013063"/>
    </source>
</evidence>
<dbReference type="Gene3D" id="2.40.170.20">
    <property type="entry name" value="TonB-dependent receptor, beta-barrel domain"/>
    <property type="match status" value="1"/>
</dbReference>
<dbReference type="PROSITE" id="PS52016">
    <property type="entry name" value="TONB_DEPENDENT_REC_3"/>
    <property type="match status" value="1"/>
</dbReference>
<dbReference type="InterPro" id="IPR037066">
    <property type="entry name" value="Plug_dom_sf"/>
</dbReference>
<keyword evidence="5 9" id="KW-0798">TonB box</keyword>